<keyword evidence="2" id="KW-0472">Membrane</keyword>
<evidence type="ECO:0000313" key="4">
    <source>
        <dbReference type="Proteomes" id="UP000663853"/>
    </source>
</evidence>
<evidence type="ECO:0000256" key="1">
    <source>
        <dbReference type="SAM" id="MobiDB-lite"/>
    </source>
</evidence>
<protein>
    <submittedName>
        <fullName evidence="3">Uncharacterized protein</fullName>
    </submittedName>
</protein>
<dbReference type="AlphaFoldDB" id="A0A8H3HV29"/>
<feature type="transmembrane region" description="Helical" evidence="2">
    <location>
        <begin position="128"/>
        <end position="149"/>
    </location>
</feature>
<proteinExistence type="predicted"/>
<feature type="compositionally biased region" description="Polar residues" evidence="1">
    <location>
        <begin position="1"/>
        <end position="36"/>
    </location>
</feature>
<evidence type="ECO:0000313" key="3">
    <source>
        <dbReference type="EMBL" id="CAE6538188.1"/>
    </source>
</evidence>
<feature type="transmembrane region" description="Helical" evidence="2">
    <location>
        <begin position="203"/>
        <end position="223"/>
    </location>
</feature>
<dbReference type="Proteomes" id="UP000663853">
    <property type="component" value="Unassembled WGS sequence"/>
</dbReference>
<feature type="compositionally biased region" description="Polar residues" evidence="1">
    <location>
        <begin position="154"/>
        <end position="180"/>
    </location>
</feature>
<accession>A0A8H3HV29</accession>
<feature type="region of interest" description="Disordered" evidence="1">
    <location>
        <begin position="1"/>
        <end position="84"/>
    </location>
</feature>
<feature type="region of interest" description="Disordered" evidence="1">
    <location>
        <begin position="154"/>
        <end position="181"/>
    </location>
</feature>
<sequence>MTSRTPAHSEGHSTLWTPDPSTMATSEDPSLPQMTQDLPLCAINVGPGESPVSPVHVTLPTPARTTSRQKHPPTPQNQSPPTAEGQQLALDQFFGPIPQSRPVDLEKQEPAPRNIFAREREPETVAKYLFYYGFVFPPFWLFGACILFIPPRSPSDSGPTSTEVGMTGNRRSSVLSQGDTGRSRGLLSLHMQVTERRWGFRCLYAWITLVICIVGLVVGLWAGRVGTFANR</sequence>
<reference evidence="3" key="1">
    <citation type="submission" date="2021-01" db="EMBL/GenBank/DDBJ databases">
        <authorList>
            <person name="Kaushik A."/>
        </authorList>
    </citation>
    <scope>NUCLEOTIDE SEQUENCE</scope>
    <source>
        <strain evidence="3">AG6-10EEA</strain>
    </source>
</reference>
<name>A0A8H3HV29_9AGAM</name>
<comment type="caution">
    <text evidence="3">The sequence shown here is derived from an EMBL/GenBank/DDBJ whole genome shotgun (WGS) entry which is preliminary data.</text>
</comment>
<keyword evidence="2" id="KW-0812">Transmembrane</keyword>
<gene>
    <name evidence="3" type="ORF">RDB_LOCUS185890</name>
</gene>
<evidence type="ECO:0000256" key="2">
    <source>
        <dbReference type="SAM" id="Phobius"/>
    </source>
</evidence>
<keyword evidence="2" id="KW-1133">Transmembrane helix</keyword>
<organism evidence="3 4">
    <name type="scientific">Rhizoctonia solani</name>
    <dbReference type="NCBI Taxonomy" id="456999"/>
    <lineage>
        <taxon>Eukaryota</taxon>
        <taxon>Fungi</taxon>
        <taxon>Dikarya</taxon>
        <taxon>Basidiomycota</taxon>
        <taxon>Agaricomycotina</taxon>
        <taxon>Agaricomycetes</taxon>
        <taxon>Cantharellales</taxon>
        <taxon>Ceratobasidiaceae</taxon>
        <taxon>Rhizoctonia</taxon>
    </lineage>
</organism>
<dbReference type="EMBL" id="CAJMXA010004253">
    <property type="protein sequence ID" value="CAE6538188.1"/>
    <property type="molecule type" value="Genomic_DNA"/>
</dbReference>